<evidence type="ECO:0000313" key="1">
    <source>
        <dbReference type="EMBL" id="AGB42057.1"/>
    </source>
</evidence>
<dbReference type="Proteomes" id="UP000010880">
    <property type="component" value="Chromosome"/>
</dbReference>
<dbReference type="EMBL" id="CP003359">
    <property type="protein sequence ID" value="AGB42057.1"/>
    <property type="molecule type" value="Genomic_DNA"/>
</dbReference>
<dbReference type="HOGENOM" id="CLU_2382121_0_0_9"/>
<name>L0K9S1_HALHC</name>
<gene>
    <name evidence="1" type="ordered locus">Halha_2175</name>
</gene>
<proteinExistence type="predicted"/>
<sequence length="94" mass="10755">MDLDNKLLVKIAQGDIEVTLNDDLLLDLAQQQEINSKTELAEEIKLSRMHLYRLLDGSNVGLSALEKISRVFPQHSDELFFLHHRNIKDTGEVN</sequence>
<protein>
    <submittedName>
        <fullName evidence="1">Uncharacterized protein</fullName>
    </submittedName>
</protein>
<accession>L0K9S1</accession>
<dbReference type="RefSeq" id="WP_015327771.1">
    <property type="nucleotide sequence ID" value="NC_019978.1"/>
</dbReference>
<dbReference type="AlphaFoldDB" id="L0K9S1"/>
<keyword evidence="2" id="KW-1185">Reference proteome</keyword>
<dbReference type="STRING" id="748449.Halha_2175"/>
<reference evidence="2" key="1">
    <citation type="submission" date="2012-02" db="EMBL/GenBank/DDBJ databases">
        <title>The complete genome of Halobacteroides halobius DSM 5150.</title>
        <authorList>
            <person name="Lucas S."/>
            <person name="Copeland A."/>
            <person name="Lapidus A."/>
            <person name="Glavina del Rio T."/>
            <person name="Dalin E."/>
            <person name="Tice H."/>
            <person name="Bruce D."/>
            <person name="Goodwin L."/>
            <person name="Pitluck S."/>
            <person name="Peters L."/>
            <person name="Mikhailova N."/>
            <person name="Gu W."/>
            <person name="Kyrpides N."/>
            <person name="Mavromatis K."/>
            <person name="Ivanova N."/>
            <person name="Brettin T."/>
            <person name="Detter J.C."/>
            <person name="Han C."/>
            <person name="Larimer F."/>
            <person name="Land M."/>
            <person name="Hauser L."/>
            <person name="Markowitz V."/>
            <person name="Cheng J.-F."/>
            <person name="Hugenholtz P."/>
            <person name="Woyke T."/>
            <person name="Wu D."/>
            <person name="Tindall B."/>
            <person name="Pomrenke H."/>
            <person name="Brambilla E."/>
            <person name="Klenk H.-P."/>
            <person name="Eisen J.A."/>
        </authorList>
    </citation>
    <scope>NUCLEOTIDE SEQUENCE [LARGE SCALE GENOMIC DNA]</scope>
    <source>
        <strain evidence="2">ATCC 35273 / DSM 5150 / MD-1</strain>
    </source>
</reference>
<organism evidence="1 2">
    <name type="scientific">Halobacteroides halobius (strain ATCC 35273 / DSM 5150 / MD-1)</name>
    <dbReference type="NCBI Taxonomy" id="748449"/>
    <lineage>
        <taxon>Bacteria</taxon>
        <taxon>Bacillati</taxon>
        <taxon>Bacillota</taxon>
        <taxon>Clostridia</taxon>
        <taxon>Halanaerobiales</taxon>
        <taxon>Halobacteroidaceae</taxon>
        <taxon>Halobacteroides</taxon>
    </lineage>
</organism>
<dbReference type="KEGG" id="hhl:Halha_2175"/>
<evidence type="ECO:0000313" key="2">
    <source>
        <dbReference type="Proteomes" id="UP000010880"/>
    </source>
</evidence>